<organism evidence="4 5">
    <name type="scientific">Verticillium nonalfalfae</name>
    <dbReference type="NCBI Taxonomy" id="1051616"/>
    <lineage>
        <taxon>Eukaryota</taxon>
        <taxon>Fungi</taxon>
        <taxon>Dikarya</taxon>
        <taxon>Ascomycota</taxon>
        <taxon>Pezizomycotina</taxon>
        <taxon>Sordariomycetes</taxon>
        <taxon>Hypocreomycetidae</taxon>
        <taxon>Glomerellales</taxon>
        <taxon>Plectosphaerellaceae</taxon>
        <taxon>Verticillium</taxon>
    </lineage>
</organism>
<name>A0A3M9YNP4_9PEZI</name>
<dbReference type="InterPro" id="IPR050309">
    <property type="entry name" value="Type-B_Carboxylest/Lipase"/>
</dbReference>
<feature type="chain" id="PRO_5018053622" description="Carboxylesterase type B domain-containing protein" evidence="2">
    <location>
        <begin position="21"/>
        <end position="559"/>
    </location>
</feature>
<dbReference type="RefSeq" id="XP_028499376.1">
    <property type="nucleotide sequence ID" value="XM_028634336.1"/>
</dbReference>
<reference evidence="4 5" key="1">
    <citation type="submission" date="2018-10" db="EMBL/GenBank/DDBJ databases">
        <title>Genome sequence of Verticillium nonalfalfae VnAa140.</title>
        <authorList>
            <person name="Stajich J.E."/>
            <person name="Kasson M.T."/>
        </authorList>
    </citation>
    <scope>NUCLEOTIDE SEQUENCE [LARGE SCALE GENOMIC DNA]</scope>
    <source>
        <strain evidence="4 5">VnAa140</strain>
    </source>
</reference>
<keyword evidence="5" id="KW-1185">Reference proteome</keyword>
<dbReference type="InterPro" id="IPR029058">
    <property type="entry name" value="AB_hydrolase_fold"/>
</dbReference>
<evidence type="ECO:0000259" key="3">
    <source>
        <dbReference type="Pfam" id="PF00135"/>
    </source>
</evidence>
<dbReference type="PANTHER" id="PTHR11559">
    <property type="entry name" value="CARBOXYLESTERASE"/>
    <property type="match status" value="1"/>
</dbReference>
<dbReference type="Proteomes" id="UP000267145">
    <property type="component" value="Unassembled WGS sequence"/>
</dbReference>
<dbReference type="InterPro" id="IPR002018">
    <property type="entry name" value="CarbesteraseB"/>
</dbReference>
<accession>A0A3M9YNP4</accession>
<dbReference type="SUPFAM" id="SSF53474">
    <property type="entry name" value="alpha/beta-Hydrolases"/>
    <property type="match status" value="1"/>
</dbReference>
<feature type="signal peptide" evidence="2">
    <location>
        <begin position="1"/>
        <end position="20"/>
    </location>
</feature>
<dbReference type="STRING" id="1051616.A0A3M9YNP4"/>
<dbReference type="AlphaFoldDB" id="A0A3M9YNP4"/>
<evidence type="ECO:0000313" key="4">
    <source>
        <dbReference type="EMBL" id="RNJ61218.1"/>
    </source>
</evidence>
<evidence type="ECO:0000256" key="2">
    <source>
        <dbReference type="SAM" id="SignalP"/>
    </source>
</evidence>
<evidence type="ECO:0000313" key="5">
    <source>
        <dbReference type="Proteomes" id="UP000267145"/>
    </source>
</evidence>
<dbReference type="Gene3D" id="3.40.50.1820">
    <property type="entry name" value="alpha/beta hydrolase"/>
    <property type="match status" value="1"/>
</dbReference>
<feature type="domain" description="Carboxylesterase type B" evidence="3">
    <location>
        <begin position="35"/>
        <end position="517"/>
    </location>
</feature>
<dbReference type="GeneID" id="39603760"/>
<sequence>MKATALFCLAVATAAELVSAKPAPVYNQVTLKGYGSFYGTVVNETVSGKPLASTVDAWLGIDYANQPIGKRRFKKPDWPKAFRGTKAATKSGKSCVQRATASVPLESQSEACLQFEVFRTKGVPLDKKLPTLVWVHGGAFNNGNQQGFDGAAFVANSKEPLVVITFNYRLGPLGSLPSELFQDADLLNLGVLDQQLLLRFVQRYAASFGADPKTVTLGGLSAGGHSVGIHHFHNYGTTAGEKLFARVIYESGSVTARTFPNATYPLYQTQYAEFLSSVGCDGQARSKDIFKCLRSADVGRIRDAGYDVFAKYNPVITWPWQPVKNAALFEKAGSQSGYDETFFHVPTLATSATDEGKGFIPGTLETEAEFVDFMKTSAPDLTENDLALLVKLYPDPATDASSPYTNSPNSTQYNRLAAAWTDFAYRCPVQETAYRTSAAGVPTWKLRWNTNNGAPAWQGIPHAIDRTYAWDEPGTQYPEQGRAFHAYLASFVLSGDPNTYRDSGTPEWPGYTPSGYGVESTPPKQLVVQPDGPAVEEDAVRREQCLFWRDPERAPRLNK</sequence>
<feature type="region of interest" description="Disordered" evidence="1">
    <location>
        <begin position="516"/>
        <end position="535"/>
    </location>
</feature>
<protein>
    <recommendedName>
        <fullName evidence="3">Carboxylesterase type B domain-containing protein</fullName>
    </recommendedName>
</protein>
<comment type="caution">
    <text evidence="4">The sequence shown here is derived from an EMBL/GenBank/DDBJ whole genome shotgun (WGS) entry which is preliminary data.</text>
</comment>
<gene>
    <name evidence="4" type="ORF">D7B24_000071</name>
</gene>
<proteinExistence type="predicted"/>
<dbReference type="Pfam" id="PF00135">
    <property type="entry name" value="COesterase"/>
    <property type="match status" value="1"/>
</dbReference>
<evidence type="ECO:0000256" key="1">
    <source>
        <dbReference type="SAM" id="MobiDB-lite"/>
    </source>
</evidence>
<dbReference type="EMBL" id="RBVV01000001">
    <property type="protein sequence ID" value="RNJ61218.1"/>
    <property type="molecule type" value="Genomic_DNA"/>
</dbReference>
<keyword evidence="2" id="KW-0732">Signal</keyword>